<reference evidence="2" key="1">
    <citation type="journal article" date="2023" name="G3 (Bethesda)">
        <title>A reference genome for the long-term kleptoplast-retaining sea slug Elysia crispata morphotype clarki.</title>
        <authorList>
            <person name="Eastman K.E."/>
            <person name="Pendleton A.L."/>
            <person name="Shaikh M.A."/>
            <person name="Suttiyut T."/>
            <person name="Ogas R."/>
            <person name="Tomko P."/>
            <person name="Gavelis G."/>
            <person name="Widhalm J.R."/>
            <person name="Wisecaver J.H."/>
        </authorList>
    </citation>
    <scope>NUCLEOTIDE SEQUENCE</scope>
    <source>
        <strain evidence="2">ECLA1</strain>
    </source>
</reference>
<feature type="compositionally biased region" description="Acidic residues" evidence="1">
    <location>
        <begin position="57"/>
        <end position="74"/>
    </location>
</feature>
<comment type="caution">
    <text evidence="2">The sequence shown here is derived from an EMBL/GenBank/DDBJ whole genome shotgun (WGS) entry which is preliminary data.</text>
</comment>
<organism evidence="2 3">
    <name type="scientific">Elysia crispata</name>
    <name type="common">lettuce slug</name>
    <dbReference type="NCBI Taxonomy" id="231223"/>
    <lineage>
        <taxon>Eukaryota</taxon>
        <taxon>Metazoa</taxon>
        <taxon>Spiralia</taxon>
        <taxon>Lophotrochozoa</taxon>
        <taxon>Mollusca</taxon>
        <taxon>Gastropoda</taxon>
        <taxon>Heterobranchia</taxon>
        <taxon>Euthyneura</taxon>
        <taxon>Panpulmonata</taxon>
        <taxon>Sacoglossa</taxon>
        <taxon>Placobranchoidea</taxon>
        <taxon>Plakobranchidae</taxon>
        <taxon>Elysia</taxon>
    </lineage>
</organism>
<evidence type="ECO:0000313" key="3">
    <source>
        <dbReference type="Proteomes" id="UP001283361"/>
    </source>
</evidence>
<feature type="compositionally biased region" description="Polar residues" evidence="1">
    <location>
        <begin position="38"/>
        <end position="52"/>
    </location>
</feature>
<accession>A0AAE0ZGS6</accession>
<dbReference type="Proteomes" id="UP001283361">
    <property type="component" value="Unassembled WGS sequence"/>
</dbReference>
<protein>
    <submittedName>
        <fullName evidence="2">Uncharacterized protein</fullName>
    </submittedName>
</protein>
<name>A0AAE0ZGS6_9GAST</name>
<sequence>MMHSSNSTFRGKRFYSASSCSASAAQYSSDRKRKSKQGGASQFYKHNTTSSRNDSNSQDDDGDGDDDDDDDDDNNNNGSNRPRDIRRVAGFEPTTQGVYCAPRPAIEPTTQGVYCAPRPAIEPTTQEQCATAMVSQDDRRTRSAERSRRLILQDLRVKEEKEKNKTKPIRTLWVNREMDDNVNGMRQSKRRNIKVLYQKRETRTQPA</sequence>
<keyword evidence="3" id="KW-1185">Reference proteome</keyword>
<dbReference type="EMBL" id="JAWDGP010003960">
    <property type="protein sequence ID" value="KAK3769163.1"/>
    <property type="molecule type" value="Genomic_DNA"/>
</dbReference>
<gene>
    <name evidence="2" type="ORF">RRG08_014026</name>
</gene>
<feature type="region of interest" description="Disordered" evidence="1">
    <location>
        <begin position="1"/>
        <end position="90"/>
    </location>
</feature>
<evidence type="ECO:0000256" key="1">
    <source>
        <dbReference type="SAM" id="MobiDB-lite"/>
    </source>
</evidence>
<feature type="compositionally biased region" description="Low complexity" evidence="1">
    <location>
        <begin position="16"/>
        <end position="28"/>
    </location>
</feature>
<proteinExistence type="predicted"/>
<dbReference type="AlphaFoldDB" id="A0AAE0ZGS6"/>
<evidence type="ECO:0000313" key="2">
    <source>
        <dbReference type="EMBL" id="KAK3769163.1"/>
    </source>
</evidence>